<name>A0A5B8IRR1_9RHOB</name>
<evidence type="ECO:0000313" key="2">
    <source>
        <dbReference type="Proteomes" id="UP000318483"/>
    </source>
</evidence>
<organism evidence="1 2">
    <name type="scientific">Qingshengfaniella alkalisoli</name>
    <dbReference type="NCBI Taxonomy" id="2599296"/>
    <lineage>
        <taxon>Bacteria</taxon>
        <taxon>Pseudomonadati</taxon>
        <taxon>Pseudomonadota</taxon>
        <taxon>Alphaproteobacteria</taxon>
        <taxon>Rhodobacterales</taxon>
        <taxon>Paracoccaceae</taxon>
        <taxon>Qingshengfaniella</taxon>
    </lineage>
</organism>
<proteinExistence type="predicted"/>
<dbReference type="AlphaFoldDB" id="A0A5B8IRR1"/>
<gene>
    <name evidence="1" type="ORF">FPZ52_04090</name>
</gene>
<accession>A0A5B8IRR1</accession>
<reference evidence="1 2" key="1">
    <citation type="submission" date="2019-07" db="EMBL/GenBank/DDBJ databases">
        <title>Litoreibacter alkalisoli sp. nov., isolated from saline-alkaline soil.</title>
        <authorList>
            <person name="Wang S."/>
            <person name="Xu L."/>
            <person name="Xing Y.-T."/>
            <person name="Sun J.-Q."/>
        </authorList>
    </citation>
    <scope>NUCLEOTIDE SEQUENCE [LARGE SCALE GENOMIC DNA]</scope>
    <source>
        <strain evidence="1 2">LN3S51</strain>
    </source>
</reference>
<keyword evidence="2" id="KW-1185">Reference proteome</keyword>
<evidence type="ECO:0008006" key="3">
    <source>
        <dbReference type="Google" id="ProtNLM"/>
    </source>
</evidence>
<dbReference type="Proteomes" id="UP000318483">
    <property type="component" value="Chromosome"/>
</dbReference>
<protein>
    <recommendedName>
        <fullName evidence="3">Porin domain-containing protein</fullName>
    </recommendedName>
</protein>
<sequence length="155" mass="17195">MSKTNDDDYYAIALKYGQEFNGIEVQGGIGFSRRDGEDGDTDDTFGSVAVKFQSGFNIAFSAGSRENDGQYGYGKLGYDRDLVNWGQTSFGVDYYQGTDFVSDGSTSEVLGIGISQDFDEANTQIYLAYRAYQFDEDDTSYEDANALLFGMRVKF</sequence>
<dbReference type="SUPFAM" id="SSF56935">
    <property type="entry name" value="Porins"/>
    <property type="match status" value="1"/>
</dbReference>
<evidence type="ECO:0000313" key="1">
    <source>
        <dbReference type="EMBL" id="QDY68892.1"/>
    </source>
</evidence>
<dbReference type="OrthoDB" id="974738at2"/>
<dbReference type="EMBL" id="CP042261">
    <property type="protein sequence ID" value="QDY68892.1"/>
    <property type="molecule type" value="Genomic_DNA"/>
</dbReference>
<dbReference type="KEGG" id="lit:FPZ52_04090"/>